<sequence length="105" mass="11120">MTALIYCPFPDGESAESVGATLLDEGLIGCINIGAGIVSLFSWDGERGSGEETPALIKTDARLLERAMARLEALHPYDTPAIVGWPCQASKGTQEWLGGLEGEPE</sequence>
<dbReference type="RefSeq" id="WP_221426301.1">
    <property type="nucleotide sequence ID" value="NZ_CP081295.1"/>
</dbReference>
<proteinExistence type="inferred from homology"/>
<dbReference type="PANTHER" id="PTHR23419">
    <property type="entry name" value="DIVALENT CATION TOLERANCE CUTA-RELATED"/>
    <property type="match status" value="1"/>
</dbReference>
<gene>
    <name evidence="2" type="ORF">K3148_05500</name>
</gene>
<dbReference type="Proteomes" id="UP000824281">
    <property type="component" value="Chromosome"/>
</dbReference>
<evidence type="ECO:0000313" key="2">
    <source>
        <dbReference type="EMBL" id="QZD90840.1"/>
    </source>
</evidence>
<name>A0ABX8ZP98_9SPHN</name>
<dbReference type="EMBL" id="CP081295">
    <property type="protein sequence ID" value="QZD90840.1"/>
    <property type="molecule type" value="Genomic_DNA"/>
</dbReference>
<dbReference type="InterPro" id="IPR015867">
    <property type="entry name" value="N-reg_PII/ATP_PRibTrfase_C"/>
</dbReference>
<protein>
    <submittedName>
        <fullName evidence="2">Divalent-cation tolerance protein CutA</fullName>
    </submittedName>
</protein>
<reference evidence="2 3" key="1">
    <citation type="submission" date="2021-08" db="EMBL/GenBank/DDBJ databases">
        <title>Comparative Genomics Analysis of the Genus Qipengyuania Reveals Extensive Genetic Diversity and Metabolic Versatility, Including the Description of Fifteen Novel Species.</title>
        <authorList>
            <person name="Liu Y."/>
        </authorList>
    </citation>
    <scope>NUCLEOTIDE SEQUENCE [LARGE SCALE GENOMIC DNA]</scope>
    <source>
        <strain evidence="2 3">1NDH13</strain>
    </source>
</reference>
<dbReference type="InterPro" id="IPR004323">
    <property type="entry name" value="Ion_tolerance_CutA"/>
</dbReference>
<comment type="similarity">
    <text evidence="1">Belongs to the CutA family.</text>
</comment>
<evidence type="ECO:0000313" key="3">
    <source>
        <dbReference type="Proteomes" id="UP000824281"/>
    </source>
</evidence>
<accession>A0ABX8ZP98</accession>
<dbReference type="InterPro" id="IPR011322">
    <property type="entry name" value="N-reg_PII-like_a/b"/>
</dbReference>
<dbReference type="Gene3D" id="3.30.70.120">
    <property type="match status" value="1"/>
</dbReference>
<dbReference type="PANTHER" id="PTHR23419:SF8">
    <property type="entry name" value="FI09726P"/>
    <property type="match status" value="1"/>
</dbReference>
<dbReference type="SUPFAM" id="SSF54913">
    <property type="entry name" value="GlnB-like"/>
    <property type="match status" value="1"/>
</dbReference>
<evidence type="ECO:0000256" key="1">
    <source>
        <dbReference type="ARBA" id="ARBA00010169"/>
    </source>
</evidence>
<keyword evidence="3" id="KW-1185">Reference proteome</keyword>
<dbReference type="Pfam" id="PF03091">
    <property type="entry name" value="CutA1"/>
    <property type="match status" value="1"/>
</dbReference>
<organism evidence="2 3">
    <name type="scientific">Qipengyuania aurantiaca</name>
    <dbReference type="NCBI Taxonomy" id="2867233"/>
    <lineage>
        <taxon>Bacteria</taxon>
        <taxon>Pseudomonadati</taxon>
        <taxon>Pseudomonadota</taxon>
        <taxon>Alphaproteobacteria</taxon>
        <taxon>Sphingomonadales</taxon>
        <taxon>Erythrobacteraceae</taxon>
        <taxon>Qipengyuania</taxon>
    </lineage>
</organism>